<evidence type="ECO:0000259" key="6">
    <source>
        <dbReference type="PROSITE" id="PS51352"/>
    </source>
</evidence>
<keyword evidence="3" id="KW-1015">Disulfide bond</keyword>
<dbReference type="RefSeq" id="WP_354660488.1">
    <property type="nucleotide sequence ID" value="NZ_JBEXAC010000001.1"/>
</dbReference>
<dbReference type="InterPro" id="IPR050553">
    <property type="entry name" value="Thioredoxin_ResA/DsbE_sf"/>
</dbReference>
<comment type="caution">
    <text evidence="7">The sequence shown here is derived from an EMBL/GenBank/DDBJ whole genome shotgun (WGS) entry which is preliminary data.</text>
</comment>
<reference evidence="7 8" key="1">
    <citation type="submission" date="2024-06" db="EMBL/GenBank/DDBJ databases">
        <title>Chitinophaga defluvii sp. nov., isolated from municipal sewage.</title>
        <authorList>
            <person name="Zhang L."/>
        </authorList>
    </citation>
    <scope>NUCLEOTIDE SEQUENCE [LARGE SCALE GENOMIC DNA]</scope>
    <source>
        <strain evidence="7 8">H8</strain>
    </source>
</reference>
<feature type="domain" description="Thioredoxin" evidence="6">
    <location>
        <begin position="27"/>
        <end position="169"/>
    </location>
</feature>
<dbReference type="InterPro" id="IPR013766">
    <property type="entry name" value="Thioredoxin_domain"/>
</dbReference>
<keyword evidence="2" id="KW-0201">Cytochrome c-type biogenesis</keyword>
<evidence type="ECO:0000313" key="7">
    <source>
        <dbReference type="EMBL" id="MET6997853.1"/>
    </source>
</evidence>
<dbReference type="CDD" id="cd02966">
    <property type="entry name" value="TlpA_like_family"/>
    <property type="match status" value="1"/>
</dbReference>
<dbReference type="Pfam" id="PF08534">
    <property type="entry name" value="Redoxin"/>
    <property type="match status" value="1"/>
</dbReference>
<organism evidence="7 8">
    <name type="scientific">Chitinophaga defluvii</name>
    <dbReference type="NCBI Taxonomy" id="3163343"/>
    <lineage>
        <taxon>Bacteria</taxon>
        <taxon>Pseudomonadati</taxon>
        <taxon>Bacteroidota</taxon>
        <taxon>Chitinophagia</taxon>
        <taxon>Chitinophagales</taxon>
        <taxon>Chitinophagaceae</taxon>
        <taxon>Chitinophaga</taxon>
    </lineage>
</organism>
<dbReference type="PANTHER" id="PTHR42852:SF6">
    <property type="entry name" value="THIOL:DISULFIDE INTERCHANGE PROTEIN DSBE"/>
    <property type="match status" value="1"/>
</dbReference>
<keyword evidence="5" id="KW-0732">Signal</keyword>
<feature type="signal peptide" evidence="5">
    <location>
        <begin position="1"/>
        <end position="19"/>
    </location>
</feature>
<dbReference type="InterPro" id="IPR036249">
    <property type="entry name" value="Thioredoxin-like_sf"/>
</dbReference>
<dbReference type="InterPro" id="IPR013740">
    <property type="entry name" value="Redoxin"/>
</dbReference>
<keyword evidence="4" id="KW-0676">Redox-active center</keyword>
<dbReference type="EMBL" id="JBEXAC010000001">
    <property type="protein sequence ID" value="MET6997853.1"/>
    <property type="molecule type" value="Genomic_DNA"/>
</dbReference>
<proteinExistence type="predicted"/>
<keyword evidence="8" id="KW-1185">Reference proteome</keyword>
<sequence>MKRLFFLIGILLPFLHCLSQTIPVSSLNIGDQMPAVSPTHTVNFSSSQISFDLYQGKLLLLDFWTTNCSSCIAGLAKLDSLQQQFNGRVQIISVTQEKNAIVRRFFANSKIHRPQLATITDDSLLHSYFPHASIPHVVWIDSTGKVLSFTYAEYVTADNIRMALTGKMNHLPVKSDIIPHDYSQPFMKPAIAIGSNASVFYSILTGYSPGLVMKSGIEIDSTSQTIRRYATNWSAIELYLMALQKLINFPRNQVRLDVAHPERYLYSPDQGYFFDWQRRNAHCYEIRCPPGTTRTQLQAYMLDDLNRYLHVSGGIHVLPVKCLILKKSPSFIALSSKGGPAEIKTGANGEILFIRNTTIAALLYQLNNIQGIPPIIDSTGIADNLDLSLNIPYGNTAALKTALSRYGLTMTEELRQVEMLVISGHPVL</sequence>
<dbReference type="Gene3D" id="3.40.30.10">
    <property type="entry name" value="Glutaredoxin"/>
    <property type="match status" value="1"/>
</dbReference>
<protein>
    <submittedName>
        <fullName evidence="7">TlpA disulfide reductase family protein</fullName>
    </submittedName>
</protein>
<evidence type="ECO:0000256" key="4">
    <source>
        <dbReference type="ARBA" id="ARBA00023284"/>
    </source>
</evidence>
<name>A0ABV2T4B6_9BACT</name>
<dbReference type="PROSITE" id="PS51352">
    <property type="entry name" value="THIOREDOXIN_2"/>
    <property type="match status" value="1"/>
</dbReference>
<feature type="chain" id="PRO_5046750270" evidence="5">
    <location>
        <begin position="20"/>
        <end position="428"/>
    </location>
</feature>
<evidence type="ECO:0000313" key="8">
    <source>
        <dbReference type="Proteomes" id="UP001549749"/>
    </source>
</evidence>
<dbReference type="Proteomes" id="UP001549749">
    <property type="component" value="Unassembled WGS sequence"/>
</dbReference>
<evidence type="ECO:0000256" key="3">
    <source>
        <dbReference type="ARBA" id="ARBA00023157"/>
    </source>
</evidence>
<evidence type="ECO:0000256" key="1">
    <source>
        <dbReference type="ARBA" id="ARBA00004196"/>
    </source>
</evidence>
<comment type="subcellular location">
    <subcellularLocation>
        <location evidence="1">Cell envelope</location>
    </subcellularLocation>
</comment>
<evidence type="ECO:0000256" key="5">
    <source>
        <dbReference type="SAM" id="SignalP"/>
    </source>
</evidence>
<evidence type="ECO:0000256" key="2">
    <source>
        <dbReference type="ARBA" id="ARBA00022748"/>
    </source>
</evidence>
<gene>
    <name evidence="7" type="ORF">ABR189_10755</name>
</gene>
<dbReference type="PANTHER" id="PTHR42852">
    <property type="entry name" value="THIOL:DISULFIDE INTERCHANGE PROTEIN DSBE"/>
    <property type="match status" value="1"/>
</dbReference>
<accession>A0ABV2T4B6</accession>
<dbReference type="SUPFAM" id="SSF52833">
    <property type="entry name" value="Thioredoxin-like"/>
    <property type="match status" value="1"/>
</dbReference>